<evidence type="ECO:0000313" key="4">
    <source>
        <dbReference type="Proteomes" id="UP000199527"/>
    </source>
</evidence>
<keyword evidence="1" id="KW-1133">Transmembrane helix</keyword>
<dbReference type="PROSITE" id="PS51352">
    <property type="entry name" value="THIOREDOXIN_2"/>
    <property type="match status" value="1"/>
</dbReference>
<sequence length="176" mass="19867">MIKRQWVIQGAQLAVMVLLALWLGGWIRSLMMVPVSDQMPAITLPELSRQQGQWQPSGHSSDISRGGHRLVYLFAPWCAICEVTFPHLAQWQQQGKNVVPVALSYTSLDEVSRFLTPFADQAPEQVLLGSQELSRYLDVVAYPTYLIVDEHGTVISKRVGYMPEWLLSLYLNLNGI</sequence>
<evidence type="ECO:0000259" key="2">
    <source>
        <dbReference type="PROSITE" id="PS51352"/>
    </source>
</evidence>
<dbReference type="InterPro" id="IPR013740">
    <property type="entry name" value="Redoxin"/>
</dbReference>
<evidence type="ECO:0000256" key="1">
    <source>
        <dbReference type="SAM" id="Phobius"/>
    </source>
</evidence>
<keyword evidence="4" id="KW-1185">Reference proteome</keyword>
<dbReference type="CDD" id="cd02966">
    <property type="entry name" value="TlpA_like_family"/>
    <property type="match status" value="1"/>
</dbReference>
<proteinExistence type="predicted"/>
<dbReference type="GO" id="GO:0016853">
    <property type="term" value="F:isomerase activity"/>
    <property type="evidence" value="ECO:0007669"/>
    <property type="project" value="UniProtKB-KW"/>
</dbReference>
<dbReference type="InterPro" id="IPR013766">
    <property type="entry name" value="Thioredoxin_domain"/>
</dbReference>
<evidence type="ECO:0000313" key="3">
    <source>
        <dbReference type="EMBL" id="SDJ65225.1"/>
    </source>
</evidence>
<keyword evidence="3" id="KW-0413">Isomerase</keyword>
<protein>
    <submittedName>
        <fullName evidence="3">Thiol-disulfide isomerase or thioredoxin</fullName>
    </submittedName>
</protein>
<dbReference type="RefSeq" id="WP_090365897.1">
    <property type="nucleotide sequence ID" value="NZ_FNEM01000011.1"/>
</dbReference>
<accession>A0A1G8VIS7</accession>
<dbReference type="GO" id="GO:0016491">
    <property type="term" value="F:oxidoreductase activity"/>
    <property type="evidence" value="ECO:0007669"/>
    <property type="project" value="InterPro"/>
</dbReference>
<dbReference type="AlphaFoldDB" id="A0A1G8VIS7"/>
<organism evidence="3 4">
    <name type="scientific">Ferrimonas sediminum</name>
    <dbReference type="NCBI Taxonomy" id="718193"/>
    <lineage>
        <taxon>Bacteria</taxon>
        <taxon>Pseudomonadati</taxon>
        <taxon>Pseudomonadota</taxon>
        <taxon>Gammaproteobacteria</taxon>
        <taxon>Alteromonadales</taxon>
        <taxon>Ferrimonadaceae</taxon>
        <taxon>Ferrimonas</taxon>
    </lineage>
</organism>
<dbReference type="Gene3D" id="3.40.30.10">
    <property type="entry name" value="Glutaredoxin"/>
    <property type="match status" value="1"/>
</dbReference>
<feature type="domain" description="Thioredoxin" evidence="2">
    <location>
        <begin position="33"/>
        <end position="176"/>
    </location>
</feature>
<dbReference type="SUPFAM" id="SSF52833">
    <property type="entry name" value="Thioredoxin-like"/>
    <property type="match status" value="1"/>
</dbReference>
<name>A0A1G8VIS7_9GAMM</name>
<dbReference type="InterPro" id="IPR036249">
    <property type="entry name" value="Thioredoxin-like_sf"/>
</dbReference>
<reference evidence="4" key="1">
    <citation type="submission" date="2016-10" db="EMBL/GenBank/DDBJ databases">
        <authorList>
            <person name="Varghese N."/>
            <person name="Submissions S."/>
        </authorList>
    </citation>
    <scope>NUCLEOTIDE SEQUENCE [LARGE SCALE GENOMIC DNA]</scope>
    <source>
        <strain evidence="4">DSM 23317</strain>
    </source>
</reference>
<dbReference type="OrthoDB" id="9796554at2"/>
<keyword evidence="1" id="KW-0812">Transmembrane</keyword>
<feature type="transmembrane region" description="Helical" evidence="1">
    <location>
        <begin position="6"/>
        <end position="27"/>
    </location>
</feature>
<dbReference type="Proteomes" id="UP000199527">
    <property type="component" value="Unassembled WGS sequence"/>
</dbReference>
<keyword evidence="1" id="KW-0472">Membrane</keyword>
<gene>
    <name evidence="3" type="ORF">SAMN04488540_11139</name>
</gene>
<dbReference type="Pfam" id="PF08534">
    <property type="entry name" value="Redoxin"/>
    <property type="match status" value="1"/>
</dbReference>
<dbReference type="EMBL" id="FNEM01000011">
    <property type="protein sequence ID" value="SDJ65225.1"/>
    <property type="molecule type" value="Genomic_DNA"/>
</dbReference>